<dbReference type="EMBL" id="CM056741">
    <property type="protein sequence ID" value="KAJ8688618.1"/>
    <property type="molecule type" value="Genomic_DNA"/>
</dbReference>
<reference evidence="1" key="1">
    <citation type="submission" date="2023-04" db="EMBL/GenBank/DDBJ databases">
        <title>A chromosome-level genome assembly of the parasitoid wasp Eretmocerus hayati.</title>
        <authorList>
            <person name="Zhong Y."/>
            <person name="Liu S."/>
            <person name="Liu Y."/>
        </authorList>
    </citation>
    <scope>NUCLEOTIDE SEQUENCE</scope>
    <source>
        <strain evidence="1">ZJU_SS_LIU_2023</strain>
    </source>
</reference>
<accession>A0ACC2Q098</accession>
<evidence type="ECO:0000313" key="1">
    <source>
        <dbReference type="EMBL" id="KAJ8688618.1"/>
    </source>
</evidence>
<evidence type="ECO:0000313" key="2">
    <source>
        <dbReference type="Proteomes" id="UP001239111"/>
    </source>
</evidence>
<comment type="caution">
    <text evidence="1">The sequence shown here is derived from an EMBL/GenBank/DDBJ whole genome shotgun (WGS) entry which is preliminary data.</text>
</comment>
<keyword evidence="2" id="KW-1185">Reference proteome</keyword>
<sequence>MWVYSDPYIQRAKFAFISECESTGFSSVSGVIEKVPYVMLPQYGQIVYPDAEIKFEGELSDLISSDSYFYQLGTRRFNGIRAVLNTIEQETLDIRMDMRGSSIGHDSRVHLNGNFSSSSWTGDWRLRELAEGKIVVVKLACRDSYRVTLHRGVFTPCLAFRVAGSPSRSSIKEVSFSASDSEAVRIDGLTSSEVDRENDDGPRIKCNPLLAVGSRYFGSDDNLSGASGDGEPYRDKPDPRHNSSEAETDEDPNVPASAAACAVTSAVVHPHEEYSDSQEQSYTAGALVGERLPEEDVRVVETTENGNQQGVPIFPGTQRRKLYFNPAYFDRSLLLAPPPAAIEFLLKIREVISIAKHKMAAKRFIPTLNEIPEERSSLERDSGTASRLQQQQQPRQGRRRRSSSAQGAPRRQQQQQQQQSGGRCDGCPGCGGRFSSTPDLAQLHQPARHQQGFYHQREQHLQGTDSALSGESRVRAWLEDVKLIDARWRHLQQRQQHQTRSPTRLTSGAGDSTSGGPVDPDMGSLRDSSSRSLPPVFRGSSRGIGRDPTASCLDAKRNSDAIRHLMTLQTSGSSDESRSSRSRGRETDPLNAKARLSIENSFRKQIEQLLQRSASGIIDNKSSLVLSNADRIRTQLEISQSVNGAKDGNEIAQMEDTRMLLSIINDELSSRNSDEAKLIMDAVIQELAVSRGKDKHADVATNNKSSDYETDSLEKTRASRKSSSSPVLTEKSSPAQSSVLPMDEELTMRNAMIDMSISTDSSRPNVSSGVGSKHNLPEVVPMQQQQHSEHYALVSEVYVNDGYASPSNSDDDSGPEIQYEPEKPGHLTIRVVDSPNNYVRQDESEYEPDTLDRKPMKLKVNGDITYEKQDIVNEVYVDSLERSSQILLRSRSSFRRDDAKNVRDRSFAGAGDPTICEEASVAKQMVSIVGKSTSNVSPDLETALIVDEPTLRNAETVVSEKPDTNPFDTEDEARRTEKRQQHQEHRTIDASDGNHESGPSTSGSNSQSSRSSGCTEGCCCGGDESGSSNSCSQEDEGHTCHSESGAESVGTDSVFFGKFDSVAAARAGVSESTAGAESGTVDEQDRVRRDDLRQPNNATALVY</sequence>
<protein>
    <submittedName>
        <fullName evidence="1">Uncharacterized protein</fullName>
    </submittedName>
</protein>
<proteinExistence type="predicted"/>
<dbReference type="Proteomes" id="UP001239111">
    <property type="component" value="Chromosome 1"/>
</dbReference>
<gene>
    <name evidence="1" type="ORF">QAD02_024413</name>
</gene>
<organism evidence="1 2">
    <name type="scientific">Eretmocerus hayati</name>
    <dbReference type="NCBI Taxonomy" id="131215"/>
    <lineage>
        <taxon>Eukaryota</taxon>
        <taxon>Metazoa</taxon>
        <taxon>Ecdysozoa</taxon>
        <taxon>Arthropoda</taxon>
        <taxon>Hexapoda</taxon>
        <taxon>Insecta</taxon>
        <taxon>Pterygota</taxon>
        <taxon>Neoptera</taxon>
        <taxon>Endopterygota</taxon>
        <taxon>Hymenoptera</taxon>
        <taxon>Apocrita</taxon>
        <taxon>Proctotrupomorpha</taxon>
        <taxon>Chalcidoidea</taxon>
        <taxon>Aphelinidae</taxon>
        <taxon>Aphelininae</taxon>
        <taxon>Eretmocerus</taxon>
    </lineage>
</organism>
<name>A0ACC2Q098_9HYME</name>